<accession>A0ABT3A7Y9</accession>
<feature type="modified residue" description="4-aspartylphosphate" evidence="2">
    <location>
        <position position="55"/>
    </location>
</feature>
<evidence type="ECO:0000259" key="3">
    <source>
        <dbReference type="PROSITE" id="PS50110"/>
    </source>
</evidence>
<keyword evidence="2" id="KW-0597">Phosphoprotein</keyword>
<dbReference type="PROSITE" id="PS50110">
    <property type="entry name" value="RESPONSE_REGULATORY"/>
    <property type="match status" value="1"/>
</dbReference>
<dbReference type="SMART" id="SM00448">
    <property type="entry name" value="REC"/>
    <property type="match status" value="1"/>
</dbReference>
<dbReference type="RefSeq" id="WP_263712084.1">
    <property type="nucleotide sequence ID" value="NZ_JAOWKX010000004.1"/>
</dbReference>
<dbReference type="InterPro" id="IPR007492">
    <property type="entry name" value="LytTR_DNA-bd_dom"/>
</dbReference>
<name>A0ABT3A7Y9_9ALTE</name>
<protein>
    <submittedName>
        <fullName evidence="5">LytTR family DNA-binding domain-containing protein</fullName>
    </submittedName>
</protein>
<dbReference type="InterPro" id="IPR011006">
    <property type="entry name" value="CheY-like_superfamily"/>
</dbReference>
<dbReference type="InterPro" id="IPR046947">
    <property type="entry name" value="LytR-like"/>
</dbReference>
<sequence length="268" mass="30267">MPISAIIVDDEPLAREGLMLRIGQESDFNVLTDCACGAEALDAIHTLTPDVVFADIEMPGLSGFELVNALNDAPFLPKIIFVTAYQEFALEAFECQVFDYLLKPYSDARLASCLNKLRQAYSEQVAFDRQQQLTDLLGKKTGKTLEGFMSSLAQQASMSPDSDTLIFKNGTERLRLVMSEILWVEAAGDYLYLHTQRGNFIVRQTLKQLETELHQHCFPRVSRSAMINMSHVTKLTPNSNGEYYATLNNGDEVKVSRKYRAKLHKFFY</sequence>
<evidence type="ECO:0000313" key="5">
    <source>
        <dbReference type="EMBL" id="MCV2884800.1"/>
    </source>
</evidence>
<dbReference type="SMART" id="SM00850">
    <property type="entry name" value="LytTR"/>
    <property type="match status" value="1"/>
</dbReference>
<proteinExistence type="predicted"/>
<reference evidence="5 6" key="1">
    <citation type="submission" date="2022-10" db="EMBL/GenBank/DDBJ databases">
        <title>Aestuariibacter sp. AA17 isolated from Montipora capitata coral fragment.</title>
        <authorList>
            <person name="Emsley S.A."/>
            <person name="Pfannmuller K.M."/>
            <person name="Loughran R.M."/>
            <person name="Shlafstein M."/>
            <person name="Papke E."/>
            <person name="Saw J.H."/>
            <person name="Ushijima B."/>
            <person name="Videau P."/>
        </authorList>
    </citation>
    <scope>NUCLEOTIDE SEQUENCE [LARGE SCALE GENOMIC DNA]</scope>
    <source>
        <strain evidence="5 6">AA17</strain>
    </source>
</reference>
<dbReference type="EMBL" id="JAOWKX010000004">
    <property type="protein sequence ID" value="MCV2884800.1"/>
    <property type="molecule type" value="Genomic_DNA"/>
</dbReference>
<dbReference type="Pfam" id="PF00072">
    <property type="entry name" value="Response_reg"/>
    <property type="match status" value="1"/>
</dbReference>
<dbReference type="Proteomes" id="UP001652504">
    <property type="component" value="Unassembled WGS sequence"/>
</dbReference>
<evidence type="ECO:0000259" key="4">
    <source>
        <dbReference type="PROSITE" id="PS50930"/>
    </source>
</evidence>
<comment type="caution">
    <text evidence="5">The sequence shown here is derived from an EMBL/GenBank/DDBJ whole genome shotgun (WGS) entry which is preliminary data.</text>
</comment>
<dbReference type="PANTHER" id="PTHR37299:SF1">
    <property type="entry name" value="STAGE 0 SPORULATION PROTEIN A HOMOLOG"/>
    <property type="match status" value="1"/>
</dbReference>
<evidence type="ECO:0000313" key="6">
    <source>
        <dbReference type="Proteomes" id="UP001652504"/>
    </source>
</evidence>
<dbReference type="SUPFAM" id="SSF52172">
    <property type="entry name" value="CheY-like"/>
    <property type="match status" value="1"/>
</dbReference>
<evidence type="ECO:0000256" key="1">
    <source>
        <dbReference type="ARBA" id="ARBA00023012"/>
    </source>
</evidence>
<keyword evidence="1" id="KW-0902">Two-component regulatory system</keyword>
<dbReference type="PROSITE" id="PS50930">
    <property type="entry name" value="HTH_LYTTR"/>
    <property type="match status" value="1"/>
</dbReference>
<keyword evidence="5" id="KW-0238">DNA-binding</keyword>
<feature type="domain" description="HTH LytTR-type" evidence="4">
    <location>
        <begin position="165"/>
        <end position="268"/>
    </location>
</feature>
<organism evidence="5 6">
    <name type="scientific">Fluctibacter corallii</name>
    <dbReference type="NCBI Taxonomy" id="2984329"/>
    <lineage>
        <taxon>Bacteria</taxon>
        <taxon>Pseudomonadati</taxon>
        <taxon>Pseudomonadota</taxon>
        <taxon>Gammaproteobacteria</taxon>
        <taxon>Alteromonadales</taxon>
        <taxon>Alteromonadaceae</taxon>
        <taxon>Fluctibacter</taxon>
    </lineage>
</organism>
<evidence type="ECO:0000256" key="2">
    <source>
        <dbReference type="PROSITE-ProRule" id="PRU00169"/>
    </source>
</evidence>
<feature type="domain" description="Response regulatory" evidence="3">
    <location>
        <begin position="4"/>
        <end position="118"/>
    </location>
</feature>
<dbReference type="Gene3D" id="2.40.50.1020">
    <property type="entry name" value="LytTr DNA-binding domain"/>
    <property type="match status" value="1"/>
</dbReference>
<dbReference type="GO" id="GO:0003677">
    <property type="term" value="F:DNA binding"/>
    <property type="evidence" value="ECO:0007669"/>
    <property type="project" value="UniProtKB-KW"/>
</dbReference>
<gene>
    <name evidence="5" type="ORF">OE749_08840</name>
</gene>
<dbReference type="InterPro" id="IPR001789">
    <property type="entry name" value="Sig_transdc_resp-reg_receiver"/>
</dbReference>
<keyword evidence="6" id="KW-1185">Reference proteome</keyword>
<dbReference type="PANTHER" id="PTHR37299">
    <property type="entry name" value="TRANSCRIPTIONAL REGULATOR-RELATED"/>
    <property type="match status" value="1"/>
</dbReference>
<dbReference type="Pfam" id="PF04397">
    <property type="entry name" value="LytTR"/>
    <property type="match status" value="1"/>
</dbReference>
<dbReference type="Gene3D" id="3.40.50.2300">
    <property type="match status" value="1"/>
</dbReference>